<dbReference type="GO" id="GO:0033615">
    <property type="term" value="P:mitochondrial proton-transporting ATP synthase complex assembly"/>
    <property type="evidence" value="ECO:0007669"/>
    <property type="project" value="TreeGrafter"/>
</dbReference>
<dbReference type="AlphaFoldDB" id="A0A0M3I0Z5"/>
<evidence type="ECO:0000313" key="4">
    <source>
        <dbReference type="WBParaSite" id="ALUE_0000988001-mRNA-1"/>
    </source>
</evidence>
<feature type="transmembrane region" description="Helical" evidence="2">
    <location>
        <begin position="221"/>
        <end position="242"/>
    </location>
</feature>
<reference evidence="4" key="1">
    <citation type="submission" date="2017-02" db="UniProtKB">
        <authorList>
            <consortium name="WormBaseParasite"/>
        </authorList>
    </citation>
    <scope>IDENTIFICATION</scope>
</reference>
<keyword evidence="2" id="KW-1133">Transmembrane helix</keyword>
<dbReference type="WBParaSite" id="ALUE_0000988001-mRNA-1">
    <property type="protein sequence ID" value="ALUE_0000988001-mRNA-1"/>
    <property type="gene ID" value="ALUE_0000988001"/>
</dbReference>
<feature type="transmembrane region" description="Helical" evidence="2">
    <location>
        <begin position="393"/>
        <end position="415"/>
    </location>
</feature>
<dbReference type="GO" id="GO:0070072">
    <property type="term" value="P:vacuolar proton-transporting V-type ATPase complex assembly"/>
    <property type="evidence" value="ECO:0007669"/>
    <property type="project" value="InterPro"/>
</dbReference>
<dbReference type="Pfam" id="PF06979">
    <property type="entry name" value="TMEM70"/>
    <property type="match status" value="1"/>
</dbReference>
<proteinExistence type="inferred from homology"/>
<name>A0A0M3I0Z5_ASCLU</name>
<dbReference type="InterPro" id="IPR009724">
    <property type="entry name" value="TMEM70"/>
</dbReference>
<keyword evidence="3" id="KW-1185">Reference proteome</keyword>
<feature type="transmembrane region" description="Helical" evidence="2">
    <location>
        <begin position="360"/>
        <end position="381"/>
    </location>
</feature>
<evidence type="ECO:0000256" key="2">
    <source>
        <dbReference type="SAM" id="Phobius"/>
    </source>
</evidence>
<evidence type="ECO:0000256" key="1">
    <source>
        <dbReference type="ARBA" id="ARBA00005280"/>
    </source>
</evidence>
<dbReference type="Pfam" id="PF11712">
    <property type="entry name" value="Vma12"/>
    <property type="match status" value="1"/>
</dbReference>
<keyword evidence="2" id="KW-0472">Membrane</keyword>
<dbReference type="Proteomes" id="UP000036681">
    <property type="component" value="Unplaced"/>
</dbReference>
<organism evidence="3 4">
    <name type="scientific">Ascaris lumbricoides</name>
    <name type="common">Giant roundworm</name>
    <dbReference type="NCBI Taxonomy" id="6252"/>
    <lineage>
        <taxon>Eukaryota</taxon>
        <taxon>Metazoa</taxon>
        <taxon>Ecdysozoa</taxon>
        <taxon>Nematoda</taxon>
        <taxon>Chromadorea</taxon>
        <taxon>Rhabditida</taxon>
        <taxon>Spirurina</taxon>
        <taxon>Ascaridomorpha</taxon>
        <taxon>Ascaridoidea</taxon>
        <taxon>Ascarididae</taxon>
        <taxon>Ascaris</taxon>
    </lineage>
</organism>
<dbReference type="InterPro" id="IPR045325">
    <property type="entry name" value="TMEM70/TMEM186/TMEM223"/>
</dbReference>
<evidence type="ECO:0000313" key="3">
    <source>
        <dbReference type="Proteomes" id="UP000036681"/>
    </source>
</evidence>
<dbReference type="InterPro" id="IPR021013">
    <property type="entry name" value="ATPase_Vma12"/>
</dbReference>
<dbReference type="PANTHER" id="PTHR13281">
    <property type="entry name" value="TRANSMEMBRANE PROTEIN 70, MITOCHONDRIAL"/>
    <property type="match status" value="1"/>
</dbReference>
<keyword evidence="2" id="KW-0812">Transmembrane</keyword>
<dbReference type="PANTHER" id="PTHR13281:SF0">
    <property type="entry name" value="TRANSMEMBRANE PROTEIN 70, MITOCHONDRIAL"/>
    <property type="match status" value="1"/>
</dbReference>
<accession>A0A0M3I0Z5</accession>
<sequence length="507" mass="57744">MWEVTDENRRLLSSWAASCDDPKRRLLADSIVKKSSPAVDFEEVNRVLLEFSTDYPIYQFVDRLRPFRAKSEEKRDPVYEARIERLKREQEDRVYKQMTRSVDPNQQYGRVNLMQNFAEEMRIANRQAISVFNTLITVGGAFGFGFFGMGYAYPSLKADVAFRLIIGILLATVVFFADLYFIIKTMDDPGEKPIKVTLTFFLNFVFNFLASRRMWINGGHLYYGMHIRVVSTGQFMIANYFCADMLTRWCFRSSVCSSSNTFSNVMRIHPARFRTACIRRCIDSGSFLCHTGVSKEVVYSLQNAHTGSERLRPPRNLLNLHSIPPEDLGTSILYRNESGRRISANSAHDILNKGVRITKMLSLSSSALGLVMVPVLSAYLWDAASEQPSVMLFAVVANAFLTLLSSTPFLLQFLVKRFIVDIYYNNKTKVFTTVHYGFLLNKRALRFRVDDVIDAASAPEMKKLWLPLATVFVHGRPLLLSLDPNSYVDRSAFEALTKNVAIPPGSD</sequence>
<feature type="transmembrane region" description="Helical" evidence="2">
    <location>
        <begin position="131"/>
        <end position="154"/>
    </location>
</feature>
<dbReference type="GO" id="GO:0031966">
    <property type="term" value="C:mitochondrial membrane"/>
    <property type="evidence" value="ECO:0007669"/>
    <property type="project" value="TreeGrafter"/>
</dbReference>
<protein>
    <submittedName>
        <fullName evidence="4">Transmembrane protein 186</fullName>
    </submittedName>
</protein>
<feature type="transmembrane region" description="Helical" evidence="2">
    <location>
        <begin position="194"/>
        <end position="215"/>
    </location>
</feature>
<feature type="transmembrane region" description="Helical" evidence="2">
    <location>
        <begin position="160"/>
        <end position="182"/>
    </location>
</feature>
<comment type="similarity">
    <text evidence="1">Belongs to the TMEM70 family.</text>
</comment>